<name>A0A0E9QP33_ANGAN</name>
<dbReference type="EMBL" id="GBXM01090754">
    <property type="protein sequence ID" value="JAH17823.1"/>
    <property type="molecule type" value="Transcribed_RNA"/>
</dbReference>
<proteinExistence type="predicted"/>
<accession>A0A0E9QP33</accession>
<evidence type="ECO:0000313" key="1">
    <source>
        <dbReference type="EMBL" id="JAH17823.1"/>
    </source>
</evidence>
<organism evidence="1">
    <name type="scientific">Anguilla anguilla</name>
    <name type="common">European freshwater eel</name>
    <name type="synonym">Muraena anguilla</name>
    <dbReference type="NCBI Taxonomy" id="7936"/>
    <lineage>
        <taxon>Eukaryota</taxon>
        <taxon>Metazoa</taxon>
        <taxon>Chordata</taxon>
        <taxon>Craniata</taxon>
        <taxon>Vertebrata</taxon>
        <taxon>Euteleostomi</taxon>
        <taxon>Actinopterygii</taxon>
        <taxon>Neopterygii</taxon>
        <taxon>Teleostei</taxon>
        <taxon>Anguilliformes</taxon>
        <taxon>Anguillidae</taxon>
        <taxon>Anguilla</taxon>
    </lineage>
</organism>
<dbReference type="AlphaFoldDB" id="A0A0E9QP33"/>
<sequence>MADFLGCCYQFIQFKRGRLWRDERQTIVCVYVRGLHYWTTVWCISWALDL</sequence>
<reference evidence="1" key="1">
    <citation type="submission" date="2014-11" db="EMBL/GenBank/DDBJ databases">
        <authorList>
            <person name="Amaro Gonzalez C."/>
        </authorList>
    </citation>
    <scope>NUCLEOTIDE SEQUENCE</scope>
</reference>
<reference evidence="1" key="2">
    <citation type="journal article" date="2015" name="Fish Shellfish Immunol.">
        <title>Early steps in the European eel (Anguilla anguilla)-Vibrio vulnificus interaction in the gills: Role of the RtxA13 toxin.</title>
        <authorList>
            <person name="Callol A."/>
            <person name="Pajuelo D."/>
            <person name="Ebbesson L."/>
            <person name="Teles M."/>
            <person name="MacKenzie S."/>
            <person name="Amaro C."/>
        </authorList>
    </citation>
    <scope>NUCLEOTIDE SEQUENCE</scope>
</reference>
<protein>
    <submittedName>
        <fullName evidence="1">Uncharacterized protein</fullName>
    </submittedName>
</protein>